<evidence type="ECO:0000313" key="2">
    <source>
        <dbReference type="EMBL" id="MDN5214093.1"/>
    </source>
</evidence>
<gene>
    <name evidence="2" type="ORF">QQ020_18600</name>
</gene>
<evidence type="ECO:0000256" key="1">
    <source>
        <dbReference type="SAM" id="SignalP"/>
    </source>
</evidence>
<protein>
    <submittedName>
        <fullName evidence="2">Gliding motility-associated C-terminal domain-containing protein</fullName>
    </submittedName>
</protein>
<keyword evidence="3" id="KW-1185">Reference proteome</keyword>
<dbReference type="InterPro" id="IPR013783">
    <property type="entry name" value="Ig-like_fold"/>
</dbReference>
<sequence>MKFKIRHILFGLIAVIATTFSQKAFAQLPSIINITTTSASCDGVNDATLTIDFDGVNLPLQVFIIGPTITNHVEVGPGPGPFTHTFTGLPDGNGFGNDGNYIVAVQDALNNQAPGFATVIDTQPVSISVNNITNVCPPALGAIDLDVSGGAGGYSFVWTGPTVIGDVEDPVNLNPGTYSVEVTDANGCMGTLNNIVVEDGPVAVLSGNATICDGDNTNLSVTITGGTGPFTIEIDNGVGVIAGYNSGDPINVSPSATTTYSLVSLTDANTCNPVSLSGTPTVTVNPLPDATITPAGPFCVDAAAVNLAAATPGGLWAGTGITDAINGTFDPAVAGAGTHTITYQVTDGNGCVGTDTEDMVVNPLPDATITPAGPFCVDAAAVNLAAATPGGLWVGTGITDAINGTFDPAVAGVGTHTITYQVTDGNGCVGTDTEDIVVNPLPDATITPAGPFCLNDVATNLVAATPGGLWVGTGIIDAINGTFDPAVAGVGTHTITYQVTDGNGCVGTDTEDIVVNPLPDATITPAGPFCVDAAAVNLAAATPGGLWVGTGIIDAINGTFDPAVAGVGTHTITYQVTDGNGCVGTDTEDIVVNPLPDATITPAGPFCVNDVAVNLVAATGGGTWSGVGITDAVNGTFDPAVAGVGTHTITYQVTDGNGCSNTDTEDIVVNPLPDATITPAGPFCVDAAATNLAAATPGGLWVGAGIIDAINGTFDPAVAGAGTHTITYQVTDGNGCVGTDTEDIVVNPLPDATITPAGPFCVDAAAANLAAATPGGLWVGTGIIDAINGTFDPAVAGVGTHTITYQVTDGNGCVGTDTEDIVVNPLPDATITPAGPFCVNDVATNLVAATGGGTWSGVGITDAINGTFDPAVAGAGTHTITYQVTDGNGCVGTDTEDIVVNPLPDATITPAGPFCVDAAAANLAAATPGGLWAGTGIIDAINGTFDPAVAGVGTHTITYQVTDGNGCVGTDTEDIVVNPLPDATITPAGPFCVDAAATNLVAATGGGTWSGVGITDAVNGTFDPAVAGVGTHTITYQVTDGNGCVGTDTEDIVVNPLPDATITPAGPFCVDAVAVNLVAATGGGTWSGVGITDAVNGTFDPAVAGVGTHTITYQVTDGNGCSNTDTEDIVVNPLPDATITPAGPFCVNAAAANLVAATPGGLWVGTGIIDAINGTFDPAVAGVGTHTITYQVTDGNGCVGTDTEDIVVNPLPDPGTDATIDVCKNDNAVDLFAALGGTPDAGGTWNDDDASGGLTGAIFDATVGGVTGGLTYNFTYTVTNVGCAPATATVSVNVIAEPNAGTGSTGTACVTTTNFDLYTLLTGNDAGGTWNDDNLTLALSGADNEIFDASLVGAGTYNFTYIVNSPTCPADAATVTVNVVANLSAGTALINNNACTSDTAFDLFSGLTGNDAGGTWNDDDATGALTGNIFDASAVAPGSYQFTYTVAAPGCTADSETITVDVAAAPTANAGLNQSVCNSSTFLNASVGANETGLWTVVAGTGTFADATDPNTEVTGLTAGVNTFQWEVTNTLNNCTDAATVDISFTNLTLPNAGPDQSICTTTVTLAANNFDNLTEIGLWSYTGAVLPAPTFVDPNDPNTDVTGLIDGQTYDFTWTIADINPFGCGSNDDAVTINVIGTITAAAAGADQNVCGTATALAANAAGANETGTWTVVSGTGIFADANDPATGVTGLSVGLNQFQWEITDDTGTCPSSSDLVDVNVTILTVSNAGPNQDICTTSTNLAANAVGVDETGTWTVVSGTAVFADANDPATNASGLTVGANVLRWTITDNNGICAPSQSDVTINIIGSITAADAGPDQTICDTFTNLAANAAGVNETGTWTVISGTGIFADASDPATNVTGLSIGINEFQWEIAPNSGPCPPSTDLVTVEVGANTVADAGPDQTICATLTTLAGNAVGSNETGTWTVVSGTGIFVDANDPATQVTGLSDGNNVFRWTISDNNGICASSQADVTIEKSGNITTPDAGPDQGTCDTFATLAANAVGATETGTWTVISGTGVFADANDPATTVTGLSAGLNEFQWEISDNTGTCPASNDLMAINVGAVTTSDAGVLQNICDTFTTLAANAAAPAETGIWSIVSGTGVFTNINDPNTDVTGLSNGINEFRWTIIDNSGVCASSEDEVIINVLNPADPLCAGGGGINCGAFTISVTEVRPSCTNNDDGVISFDITGGSGNYTVVLTDNAAFNKGETGTAAASIVFQDLSAEDYEYTVDDGVGNTCTLPYSLVRETVVKATAADFVDVICFGESTGEARITITEGGNPPYEYSIDGLVWNTLAPDRVVNNLPALGIYNILVRDDATDQCPAEVEVNINNAFPEIDMTFNTNDATCNNAGGSIEVSNVTGGLAPYRYRLDGTDFSSLPANNTFEDLTAGFHFLTVIDDNGCEKNYNILVDAPGLVLFTSNVVNPDCNGNGQNGSITIQIDPFQLPGSFEAAISTDINEDGTFQVVPGNGIMEFLDLSVGTYYVTVVSADGCPNKVPITISGGPVALGFDLALECFDNAQAILLSNITAEDNTPFDIEVYRVGEITPIDVITLSDIPAGNIFRISSANFLNAAGNYQLLLTQTQAACGTALSSGVENFNINPPLSATLGEVTQSFPERATGTIMINNVTGGAGGYEIMIEPSGGNWIEIPKNQTNQEFEFQFTELFPGDYEIFIADSLGCEIMFSVPLPQDTEIFIPNIFTPNGDTYNDTFFIRNLPGDGAKLLISNRLGRKIYETDNYQNDWDGEENADGIYFYTIVIGDEKFSGWIEIWRGGLRK</sequence>
<proteinExistence type="predicted"/>
<dbReference type="EMBL" id="JAUJEB010000004">
    <property type="protein sequence ID" value="MDN5214093.1"/>
    <property type="molecule type" value="Genomic_DNA"/>
</dbReference>
<dbReference type="Proteomes" id="UP001172083">
    <property type="component" value="Unassembled WGS sequence"/>
</dbReference>
<keyword evidence="1" id="KW-0732">Signal</keyword>
<dbReference type="Pfam" id="PF13585">
    <property type="entry name" value="CHU_C"/>
    <property type="match status" value="1"/>
</dbReference>
<organism evidence="2 3">
    <name type="scientific">Agaribacillus aureus</name>
    <dbReference type="NCBI Taxonomy" id="3051825"/>
    <lineage>
        <taxon>Bacteria</taxon>
        <taxon>Pseudomonadati</taxon>
        <taxon>Bacteroidota</taxon>
        <taxon>Cytophagia</taxon>
        <taxon>Cytophagales</taxon>
        <taxon>Splendidivirgaceae</taxon>
        <taxon>Agaribacillus</taxon>
    </lineage>
</organism>
<feature type="signal peptide" evidence="1">
    <location>
        <begin position="1"/>
        <end position="26"/>
    </location>
</feature>
<feature type="chain" id="PRO_5045527139" evidence="1">
    <location>
        <begin position="27"/>
        <end position="2781"/>
    </location>
</feature>
<dbReference type="InterPro" id="IPR025667">
    <property type="entry name" value="SprB_repeat"/>
</dbReference>
<evidence type="ECO:0000313" key="3">
    <source>
        <dbReference type="Proteomes" id="UP001172083"/>
    </source>
</evidence>
<comment type="caution">
    <text evidence="2">The sequence shown here is derived from an EMBL/GenBank/DDBJ whole genome shotgun (WGS) entry which is preliminary data.</text>
</comment>
<accession>A0ABT8L8K5</accession>
<reference evidence="2" key="1">
    <citation type="submission" date="2023-06" db="EMBL/GenBank/DDBJ databases">
        <title>Genomic of Agaribacillus aureum.</title>
        <authorList>
            <person name="Wang G."/>
        </authorList>
    </citation>
    <scope>NUCLEOTIDE SEQUENCE</scope>
    <source>
        <strain evidence="2">BMA12</strain>
    </source>
</reference>
<name>A0ABT8L8K5_9BACT</name>
<dbReference type="Gene3D" id="2.60.40.10">
    <property type="entry name" value="Immunoglobulins"/>
    <property type="match status" value="6"/>
</dbReference>
<dbReference type="Pfam" id="PF13573">
    <property type="entry name" value="SprB"/>
    <property type="match status" value="2"/>
</dbReference>
<dbReference type="RefSeq" id="WP_346759430.1">
    <property type="nucleotide sequence ID" value="NZ_JAUJEB010000004.1"/>
</dbReference>